<dbReference type="InterPro" id="IPR050852">
    <property type="entry name" value="Queuine_tRNA-ribosyltrfase"/>
</dbReference>
<evidence type="ECO:0000256" key="3">
    <source>
        <dbReference type="ARBA" id="ARBA00022723"/>
    </source>
</evidence>
<evidence type="ECO:0000256" key="4">
    <source>
        <dbReference type="ARBA" id="ARBA00022833"/>
    </source>
</evidence>
<feature type="domain" description="tRNA-guanine(15) transglycosylase-like" evidence="7">
    <location>
        <begin position="12"/>
        <end position="409"/>
    </location>
</feature>
<organism evidence="8 9">
    <name type="scientific">Actinia tenebrosa</name>
    <name type="common">Australian red waratah sea anemone</name>
    <dbReference type="NCBI Taxonomy" id="6105"/>
    <lineage>
        <taxon>Eukaryota</taxon>
        <taxon>Metazoa</taxon>
        <taxon>Cnidaria</taxon>
        <taxon>Anthozoa</taxon>
        <taxon>Hexacorallia</taxon>
        <taxon>Actiniaria</taxon>
        <taxon>Actiniidae</taxon>
        <taxon>Actinia</taxon>
    </lineage>
</organism>
<accession>A0A6P8I9M5</accession>
<keyword evidence="8" id="KW-1185">Reference proteome</keyword>
<dbReference type="InParanoid" id="A0A6P8I9M5"/>
<dbReference type="InterPro" id="IPR002616">
    <property type="entry name" value="tRNA_ribo_trans-like"/>
</dbReference>
<comment type="subcellular location">
    <subcellularLocation>
        <location evidence="5">Cytoplasm</location>
    </subcellularLocation>
</comment>
<dbReference type="InterPro" id="IPR036511">
    <property type="entry name" value="TGT-like_sf"/>
</dbReference>
<dbReference type="FunCoup" id="A0A6P8I9M5">
    <property type="interactions" value="1579"/>
</dbReference>
<dbReference type="AlphaFoldDB" id="A0A6P8I9M5"/>
<evidence type="ECO:0000313" key="8">
    <source>
        <dbReference type="Proteomes" id="UP000515163"/>
    </source>
</evidence>
<dbReference type="Gene3D" id="3.20.20.105">
    <property type="entry name" value="Queuine tRNA-ribosyltransferase-like"/>
    <property type="match status" value="1"/>
</dbReference>
<dbReference type="GO" id="GO:0046872">
    <property type="term" value="F:metal ion binding"/>
    <property type="evidence" value="ECO:0007669"/>
    <property type="project" value="UniProtKB-KW"/>
</dbReference>
<keyword evidence="3 5" id="KW-0479">Metal-binding</keyword>
<dbReference type="GO" id="GO:0008479">
    <property type="term" value="F:tRNA-guanosine(34) queuine transglycosylase activity"/>
    <property type="evidence" value="ECO:0007669"/>
    <property type="project" value="UniProtKB-UniRule"/>
</dbReference>
<dbReference type="OrthoDB" id="27601at2759"/>
<gene>
    <name evidence="9" type="primary">LOC116297701</name>
</gene>
<keyword evidence="4 5" id="KW-0862">Zinc</keyword>
<feature type="compositionally biased region" description="Basic and acidic residues" evidence="6">
    <location>
        <begin position="305"/>
        <end position="322"/>
    </location>
</feature>
<evidence type="ECO:0000256" key="2">
    <source>
        <dbReference type="ARBA" id="ARBA00022694"/>
    </source>
</evidence>
<feature type="binding site" evidence="5">
    <location>
        <position position="355"/>
    </location>
    <ligand>
        <name>Zn(2+)</name>
        <dbReference type="ChEBI" id="CHEBI:29105"/>
    </ligand>
</feature>
<comment type="function">
    <text evidence="5">Non-catalytic subunit of the queuine tRNA-ribosyltransferase (TGT) that catalyzes the base-exchange of a guanine (G) residue with queuine (Q) at position 34 (anticodon wobble position) in tRNAs with GU(N) anticodons (tRNA-Asp, -Asn, -His and -Tyr), resulting in the hypermodified nucleoside queuosine (7-(((4,5-cis-dihydroxy-2-cyclopenten-1-yl)amino)methyl)-7-deazaguanosine).</text>
</comment>
<dbReference type="PANTHER" id="PTHR46064">
    <property type="entry name" value="QUEUINE TRNA-RIBOSYLTRANSFERASE ACCESSORY SUBUNIT 2"/>
    <property type="match status" value="1"/>
</dbReference>
<dbReference type="PANTHER" id="PTHR46064:SF1">
    <property type="entry name" value="QUEUINE TRNA-RIBOSYLTRANSFERASE ACCESSORY SUBUNIT 2"/>
    <property type="match status" value="1"/>
</dbReference>
<dbReference type="KEGG" id="aten:116297701"/>
<proteinExistence type="inferred from homology"/>
<dbReference type="SUPFAM" id="SSF51713">
    <property type="entry name" value="tRNA-guanine transglycosylase"/>
    <property type="match status" value="1"/>
</dbReference>
<comment type="cofactor">
    <cofactor evidence="5">
        <name>Zn(2+)</name>
        <dbReference type="ChEBI" id="CHEBI:29105"/>
    </cofactor>
    <text evidence="5">Binds 1 zinc ion per subunit.</text>
</comment>
<dbReference type="RefSeq" id="XP_031561842.1">
    <property type="nucleotide sequence ID" value="XM_031705982.1"/>
</dbReference>
<protein>
    <recommendedName>
        <fullName evidence="5">Queuine tRNA-ribosyltransferase accessory subunit 2</fullName>
    </recommendedName>
    <alternativeName>
        <fullName evidence="5">Queuine tRNA-ribosyltransferase domain-containing protein 1</fullName>
    </alternativeName>
</protein>
<evidence type="ECO:0000313" key="9">
    <source>
        <dbReference type="RefSeq" id="XP_031561842.1"/>
    </source>
</evidence>
<feature type="region of interest" description="Disordered" evidence="6">
    <location>
        <begin position="287"/>
        <end position="328"/>
    </location>
</feature>
<keyword evidence="1 5" id="KW-0963">Cytoplasm</keyword>
<keyword evidence="2 5" id="KW-0819">tRNA processing</keyword>
<comment type="subunit">
    <text evidence="5">Heterodimer of a catalytic subunit and an accessory subunit.</text>
</comment>
<evidence type="ECO:0000256" key="5">
    <source>
        <dbReference type="HAMAP-Rule" id="MF_03043"/>
    </source>
</evidence>
<name>A0A6P8I9M5_ACTTE</name>
<reference evidence="9" key="1">
    <citation type="submission" date="2025-08" db="UniProtKB">
        <authorList>
            <consortium name="RefSeq"/>
        </authorList>
    </citation>
    <scope>IDENTIFICATION</scope>
    <source>
        <tissue evidence="9">Tentacle</tissue>
    </source>
</reference>
<dbReference type="Pfam" id="PF01702">
    <property type="entry name" value="TGT"/>
    <property type="match status" value="1"/>
</dbReference>
<dbReference type="InterPro" id="IPR028592">
    <property type="entry name" value="QTRTD1"/>
</dbReference>
<evidence type="ECO:0000256" key="1">
    <source>
        <dbReference type="ARBA" id="ARBA00022490"/>
    </source>
</evidence>
<dbReference type="GO" id="GO:0005737">
    <property type="term" value="C:cytoplasm"/>
    <property type="evidence" value="ECO:0007669"/>
    <property type="project" value="UniProtKB-SubCell"/>
</dbReference>
<comment type="similarity">
    <text evidence="5">Belongs to the queuine tRNA-ribosyltransferase family. QTRT2 subfamily.</text>
</comment>
<dbReference type="HAMAP" id="MF_03043">
    <property type="entry name" value="QTRT2"/>
    <property type="match status" value="1"/>
</dbReference>
<dbReference type="GeneID" id="116297701"/>
<dbReference type="GO" id="GO:0006400">
    <property type="term" value="P:tRNA modification"/>
    <property type="evidence" value="ECO:0007669"/>
    <property type="project" value="InterPro"/>
</dbReference>
<sequence>MELKLNYQREGCRSGELQFDRIPLETPMFLLYTRSGAIPHVAIWNDLLEHNYFTPIQLTLPTLVDQPSIELVKGLDKGIHSFIGQKTLSVLTVQDPAADLPSGYNEDKSVSVWNAGGRRKVDVAQFSSTLLSFRPNVVECLCDTIPSKGQTPKRIKKSVDRTLKYLDEIVTFKEENKALENCSLLGAIEGSDSISERIRSAKETASRQVEGFVLEGFDGSADDWTNLLTRTVSELPENKPRFIQGIKTPDDIIKAVECGIDVFDSSFPYQVSERGCALIFPSPNKKFKPESSHIESVMATTAPETESKENKDKNNDNEEGNKKNLPSSTKYEIDLHDTRFKSDMSSIDSCGCYCCTSHSRAYVHHLLVTKEMLAQVLLMMHNMHQYSKFFEQMRQALNDGKWNEFKSRF</sequence>
<dbReference type="NCBIfam" id="TIGR00449">
    <property type="entry name" value="tgt_general"/>
    <property type="match status" value="2"/>
</dbReference>
<evidence type="ECO:0000256" key="6">
    <source>
        <dbReference type="SAM" id="MobiDB-lite"/>
    </source>
</evidence>
<feature type="binding site" evidence="5">
    <location>
        <position position="350"/>
    </location>
    <ligand>
        <name>Zn(2+)</name>
        <dbReference type="ChEBI" id="CHEBI:29105"/>
    </ligand>
</feature>
<evidence type="ECO:0000259" key="7">
    <source>
        <dbReference type="Pfam" id="PF01702"/>
    </source>
</evidence>
<feature type="binding site" evidence="5">
    <location>
        <position position="352"/>
    </location>
    <ligand>
        <name>Zn(2+)</name>
        <dbReference type="ChEBI" id="CHEBI:29105"/>
    </ligand>
</feature>
<dbReference type="Proteomes" id="UP000515163">
    <property type="component" value="Unplaced"/>
</dbReference>
<feature type="binding site" evidence="5">
    <location>
        <position position="381"/>
    </location>
    <ligand>
        <name>Zn(2+)</name>
        <dbReference type="ChEBI" id="CHEBI:29105"/>
    </ligand>
</feature>